<feature type="region of interest" description="Disordered" evidence="1">
    <location>
        <begin position="134"/>
        <end position="154"/>
    </location>
</feature>
<sequence>MKKSKLQIMNSLGYVCLLCHKKRDYKCNDKLFLHLHYFHRSESEELLWKYDIDKELLQEMKPWAKNSLKRYGMLRSIMIDNWSKDKTIEFDYMKELMTLNPEQETKYRRKNAKKFENEIETCYKHLEEMMNKEHYNLEEEEGDCAESETSEISR</sequence>
<dbReference type="EMBL" id="RRYP01016044">
    <property type="protein sequence ID" value="TNV75239.1"/>
    <property type="molecule type" value="Genomic_DNA"/>
</dbReference>
<name>A0A8J8NIC4_HALGN</name>
<protein>
    <submittedName>
        <fullName evidence="2">Uncharacterized protein</fullName>
    </submittedName>
</protein>
<feature type="compositionally biased region" description="Acidic residues" evidence="1">
    <location>
        <begin position="138"/>
        <end position="154"/>
    </location>
</feature>
<keyword evidence="3" id="KW-1185">Reference proteome</keyword>
<reference evidence="2" key="1">
    <citation type="submission" date="2019-06" db="EMBL/GenBank/DDBJ databases">
        <authorList>
            <person name="Zheng W."/>
        </authorList>
    </citation>
    <scope>NUCLEOTIDE SEQUENCE</scope>
    <source>
        <strain evidence="2">QDHG01</strain>
    </source>
</reference>
<gene>
    <name evidence="2" type="ORF">FGO68_gene6536</name>
</gene>
<proteinExistence type="predicted"/>
<evidence type="ECO:0000313" key="2">
    <source>
        <dbReference type="EMBL" id="TNV75239.1"/>
    </source>
</evidence>
<evidence type="ECO:0000313" key="3">
    <source>
        <dbReference type="Proteomes" id="UP000785679"/>
    </source>
</evidence>
<dbReference type="Proteomes" id="UP000785679">
    <property type="component" value="Unassembled WGS sequence"/>
</dbReference>
<evidence type="ECO:0000256" key="1">
    <source>
        <dbReference type="SAM" id="MobiDB-lite"/>
    </source>
</evidence>
<comment type="caution">
    <text evidence="2">The sequence shown here is derived from an EMBL/GenBank/DDBJ whole genome shotgun (WGS) entry which is preliminary data.</text>
</comment>
<dbReference type="AlphaFoldDB" id="A0A8J8NIC4"/>
<organism evidence="2 3">
    <name type="scientific">Halteria grandinella</name>
    <dbReference type="NCBI Taxonomy" id="5974"/>
    <lineage>
        <taxon>Eukaryota</taxon>
        <taxon>Sar</taxon>
        <taxon>Alveolata</taxon>
        <taxon>Ciliophora</taxon>
        <taxon>Intramacronucleata</taxon>
        <taxon>Spirotrichea</taxon>
        <taxon>Stichotrichia</taxon>
        <taxon>Sporadotrichida</taxon>
        <taxon>Halteriidae</taxon>
        <taxon>Halteria</taxon>
    </lineage>
</organism>
<accession>A0A8J8NIC4</accession>